<dbReference type="Proteomes" id="UP000183832">
    <property type="component" value="Unassembled WGS sequence"/>
</dbReference>
<protein>
    <submittedName>
        <fullName evidence="1">CLUMA_CG015570, isoform A</fullName>
    </submittedName>
</protein>
<dbReference type="EMBL" id="CVRI01000057">
    <property type="protein sequence ID" value="CRL02245.1"/>
    <property type="molecule type" value="Genomic_DNA"/>
</dbReference>
<keyword evidence="2" id="KW-1185">Reference proteome</keyword>
<reference evidence="1 2" key="1">
    <citation type="submission" date="2015-04" db="EMBL/GenBank/DDBJ databases">
        <authorList>
            <person name="Syromyatnikov M.Y."/>
            <person name="Popov V.N."/>
        </authorList>
    </citation>
    <scope>NUCLEOTIDE SEQUENCE [LARGE SCALE GENOMIC DNA]</scope>
</reference>
<sequence>MLIENEIDMRLGKTADILQAKNSGRNLISSYVCIKPQHKVGVKKMTKLQATLQWNFKIKTII</sequence>
<dbReference type="AlphaFoldDB" id="A0A1J1IPS2"/>
<accession>A0A1J1IPS2</accession>
<organism evidence="1 2">
    <name type="scientific">Clunio marinus</name>
    <dbReference type="NCBI Taxonomy" id="568069"/>
    <lineage>
        <taxon>Eukaryota</taxon>
        <taxon>Metazoa</taxon>
        <taxon>Ecdysozoa</taxon>
        <taxon>Arthropoda</taxon>
        <taxon>Hexapoda</taxon>
        <taxon>Insecta</taxon>
        <taxon>Pterygota</taxon>
        <taxon>Neoptera</taxon>
        <taxon>Endopterygota</taxon>
        <taxon>Diptera</taxon>
        <taxon>Nematocera</taxon>
        <taxon>Chironomoidea</taxon>
        <taxon>Chironomidae</taxon>
        <taxon>Clunio</taxon>
    </lineage>
</organism>
<evidence type="ECO:0000313" key="1">
    <source>
        <dbReference type="EMBL" id="CRL02245.1"/>
    </source>
</evidence>
<gene>
    <name evidence="1" type="ORF">CLUMA_CG015570</name>
</gene>
<proteinExistence type="predicted"/>
<name>A0A1J1IPS2_9DIPT</name>
<evidence type="ECO:0000313" key="2">
    <source>
        <dbReference type="Proteomes" id="UP000183832"/>
    </source>
</evidence>